<dbReference type="EMBL" id="JAVDDT010000001">
    <property type="protein sequence ID" value="MDQ2068435.1"/>
    <property type="molecule type" value="Genomic_DNA"/>
</dbReference>
<accession>A0ABU0W354</accession>
<proteinExistence type="predicted"/>
<protein>
    <submittedName>
        <fullName evidence="3">ABC transporter substrate-binding protein</fullName>
    </submittedName>
</protein>
<evidence type="ECO:0000256" key="1">
    <source>
        <dbReference type="SAM" id="MobiDB-lite"/>
    </source>
</evidence>
<evidence type="ECO:0000256" key="2">
    <source>
        <dbReference type="SAM" id="SignalP"/>
    </source>
</evidence>
<name>A0ABU0W354_9GAMM</name>
<dbReference type="PANTHER" id="PTHR36573">
    <property type="entry name" value="INTERMEMBRANE PHOSPHOLIPID TRANSPORT SYSTEM BINDING PROTEIN MLAC"/>
    <property type="match status" value="1"/>
</dbReference>
<dbReference type="PANTHER" id="PTHR36573:SF1">
    <property type="entry name" value="INTERMEMBRANE PHOSPHOLIPID TRANSPORT SYSTEM BINDING PROTEIN MLAC"/>
    <property type="match status" value="1"/>
</dbReference>
<gene>
    <name evidence="3" type="ORF">RBH19_00935</name>
</gene>
<feature type="signal peptide" evidence="2">
    <location>
        <begin position="1"/>
        <end position="28"/>
    </location>
</feature>
<dbReference type="PIRSF" id="PIRSF004649">
    <property type="entry name" value="MlaC"/>
    <property type="match status" value="1"/>
</dbReference>
<dbReference type="Proteomes" id="UP001239019">
    <property type="component" value="Unassembled WGS sequence"/>
</dbReference>
<dbReference type="RefSeq" id="WP_306726926.1">
    <property type="nucleotide sequence ID" value="NZ_JAVDDT010000001.1"/>
</dbReference>
<dbReference type="InterPro" id="IPR008869">
    <property type="entry name" value="MlaC/ttg2D"/>
</dbReference>
<comment type="caution">
    <text evidence="3">The sequence shown here is derived from an EMBL/GenBank/DDBJ whole genome shotgun (WGS) entry which is preliminary data.</text>
</comment>
<dbReference type="Pfam" id="PF05494">
    <property type="entry name" value="MlaC"/>
    <property type="match status" value="1"/>
</dbReference>
<dbReference type="InterPro" id="IPR042245">
    <property type="entry name" value="Tgt2/MlaC_sf"/>
</dbReference>
<dbReference type="Gene3D" id="3.10.450.710">
    <property type="entry name" value="Tgt2/MlaC"/>
    <property type="match status" value="1"/>
</dbReference>
<keyword evidence="2" id="KW-0732">Signal</keyword>
<feature type="region of interest" description="Disordered" evidence="1">
    <location>
        <begin position="208"/>
        <end position="227"/>
    </location>
</feature>
<evidence type="ECO:0000313" key="3">
    <source>
        <dbReference type="EMBL" id="MDQ2068435.1"/>
    </source>
</evidence>
<keyword evidence="4" id="KW-1185">Reference proteome</keyword>
<evidence type="ECO:0000313" key="4">
    <source>
        <dbReference type="Proteomes" id="UP001239019"/>
    </source>
</evidence>
<organism evidence="3 4">
    <name type="scientific">Natronospira bacteriovora</name>
    <dbReference type="NCBI Taxonomy" id="3069753"/>
    <lineage>
        <taxon>Bacteria</taxon>
        <taxon>Pseudomonadati</taxon>
        <taxon>Pseudomonadota</taxon>
        <taxon>Gammaproteobacteria</taxon>
        <taxon>Natronospirales</taxon>
        <taxon>Natronospiraceae</taxon>
        <taxon>Natronospira</taxon>
    </lineage>
</organism>
<feature type="compositionally biased region" description="Acidic residues" evidence="1">
    <location>
        <begin position="214"/>
        <end position="227"/>
    </location>
</feature>
<reference evidence="3 4" key="1">
    <citation type="submission" date="2023-08" db="EMBL/GenBank/DDBJ databases">
        <title>Whole-genome sequencing of halo(alkali)philic microorganisms from hypersaline lakes.</title>
        <authorList>
            <person name="Sorokin D.Y."/>
            <person name="Abbas B."/>
            <person name="Merkel A.Y."/>
        </authorList>
    </citation>
    <scope>NUCLEOTIDE SEQUENCE [LARGE SCALE GENOMIC DNA]</scope>
    <source>
        <strain evidence="3 4">AB-CW4</strain>
    </source>
</reference>
<feature type="chain" id="PRO_5045252357" evidence="2">
    <location>
        <begin position="29"/>
        <end position="227"/>
    </location>
</feature>
<sequence>MWYRNSKSLTSLVAGLVLTLLLPLQALAEEQMPDPAQMVEETANEIIAALQERRESMKDDPEALYAFVEDLLLPVFDVPYSTRLVLGRHGRDASPEQRRAFGEAFYRFLVRSYADGMVEYTPNDLEIRVQPVRGELNPDRTRVRTQIVRPGGSNIPVDYTLRYRDGEWRVFDVTIEGVSYVTNYRNSFDSEIRQRGLDAVIERLEERASRKADELEESLEGQSEDGE</sequence>